<evidence type="ECO:0000259" key="2">
    <source>
        <dbReference type="Pfam" id="PF13152"/>
    </source>
</evidence>
<dbReference type="Pfam" id="PF13152">
    <property type="entry name" value="DUF3967"/>
    <property type="match status" value="1"/>
</dbReference>
<accession>W7KQH6</accession>
<dbReference type="InterPro" id="IPR000551">
    <property type="entry name" value="MerR-type_HTH_dom"/>
</dbReference>
<evidence type="ECO:0000259" key="3">
    <source>
        <dbReference type="Pfam" id="PF13411"/>
    </source>
</evidence>
<feature type="domain" description="HTH merR-type" evidence="3">
    <location>
        <begin position="8"/>
        <end position="76"/>
    </location>
</feature>
<dbReference type="GO" id="GO:0003677">
    <property type="term" value="F:DNA binding"/>
    <property type="evidence" value="ECO:0007669"/>
    <property type="project" value="UniProtKB-KW"/>
</dbReference>
<dbReference type="Pfam" id="PF13411">
    <property type="entry name" value="MerR_1"/>
    <property type="match status" value="1"/>
</dbReference>
<gene>
    <name evidence="4" type="ORF">PBF_24388</name>
</gene>
<reference evidence="4 5" key="2">
    <citation type="journal article" date="2016" name="Sci. Rep.">
        <title>A novel serine protease, Sep1, from Bacillus firmus DS-1 has nematicidal activity and degrades multiple intestinal-associated nematode proteins.</title>
        <authorList>
            <person name="Geng C."/>
            <person name="Nie X."/>
            <person name="Tang Z."/>
            <person name="Zhang Y."/>
            <person name="Lin J."/>
            <person name="Sun M."/>
            <person name="Peng D."/>
        </authorList>
    </citation>
    <scope>NUCLEOTIDE SEQUENCE [LARGE SCALE GENOMIC DNA]</scope>
    <source>
        <strain evidence="4 5">DS1</strain>
    </source>
</reference>
<feature type="coiled-coil region" evidence="1">
    <location>
        <begin position="110"/>
        <end position="156"/>
    </location>
</feature>
<organism evidence="4 5">
    <name type="scientific">Cytobacillus firmus DS1</name>
    <dbReference type="NCBI Taxonomy" id="1307436"/>
    <lineage>
        <taxon>Bacteria</taxon>
        <taxon>Bacillati</taxon>
        <taxon>Bacillota</taxon>
        <taxon>Bacilli</taxon>
        <taxon>Bacillales</taxon>
        <taxon>Bacillaceae</taxon>
        <taxon>Cytobacillus</taxon>
    </lineage>
</organism>
<dbReference type="InterPro" id="IPR025052">
    <property type="entry name" value="DUF3967"/>
</dbReference>
<feature type="domain" description="DUF3967" evidence="2">
    <location>
        <begin position="129"/>
        <end position="162"/>
    </location>
</feature>
<dbReference type="Gene3D" id="1.10.1660.10">
    <property type="match status" value="1"/>
</dbReference>
<dbReference type="AlphaFoldDB" id="W7KQH6"/>
<comment type="caution">
    <text evidence="4">The sequence shown here is derived from an EMBL/GenBank/DDBJ whole genome shotgun (WGS) entry which is preliminary data.</text>
</comment>
<dbReference type="Proteomes" id="UP000019270">
    <property type="component" value="Unassembled WGS sequence"/>
</dbReference>
<evidence type="ECO:0000256" key="1">
    <source>
        <dbReference type="SAM" id="Coils"/>
    </source>
</evidence>
<name>W7KQH6_CYTFI</name>
<dbReference type="EMBL" id="APVL01000045">
    <property type="protein sequence ID" value="EWG08398.1"/>
    <property type="molecule type" value="Genomic_DNA"/>
</dbReference>
<dbReference type="PATRIC" id="fig|1307436.3.peg.5192"/>
<sequence length="163" mass="19533">MKEDIKTFSTKEVAKRLLIEPVTVRKYTQMLEEKGYLFKKDDRGWRLFIEEDIKALEYLAYLKMNGSSLEDAIEHVANLYRSNLSISQPNMTLQKDDPLEDFIKRQEAFNEALLKRLEEQQQYIDKVLQKRDEVLLNALKETLETKKLIAAEVEKKKWWQFWK</sequence>
<dbReference type="RefSeq" id="WP_035333521.1">
    <property type="nucleotide sequence ID" value="NZ_APVL01000045.1"/>
</dbReference>
<reference evidence="5" key="1">
    <citation type="submission" date="2013-03" db="EMBL/GenBank/DDBJ databases">
        <title>Draft genome sequence of Bacillus firmus DS1.</title>
        <authorList>
            <person name="Peng D."/>
            <person name="Zhu L."/>
            <person name="Sun M."/>
        </authorList>
    </citation>
    <scope>NUCLEOTIDE SEQUENCE [LARGE SCALE GENOMIC DNA]</scope>
    <source>
        <strain evidence="5">DS1</strain>
    </source>
</reference>
<dbReference type="InterPro" id="IPR009061">
    <property type="entry name" value="DNA-bd_dom_put_sf"/>
</dbReference>
<dbReference type="eggNOG" id="COG0789">
    <property type="taxonomic scope" value="Bacteria"/>
</dbReference>
<keyword evidence="4" id="KW-0238">DNA-binding</keyword>
<evidence type="ECO:0000313" key="4">
    <source>
        <dbReference type="EMBL" id="EWG08398.1"/>
    </source>
</evidence>
<dbReference type="OrthoDB" id="9429461at2"/>
<proteinExistence type="predicted"/>
<protein>
    <submittedName>
        <fullName evidence="4">DNA-binding protein Ptr</fullName>
    </submittedName>
</protein>
<keyword evidence="1" id="KW-0175">Coiled coil</keyword>
<dbReference type="SUPFAM" id="SSF46955">
    <property type="entry name" value="Putative DNA-binding domain"/>
    <property type="match status" value="1"/>
</dbReference>
<dbReference type="GO" id="GO:0006355">
    <property type="term" value="P:regulation of DNA-templated transcription"/>
    <property type="evidence" value="ECO:0007669"/>
    <property type="project" value="InterPro"/>
</dbReference>
<evidence type="ECO:0000313" key="5">
    <source>
        <dbReference type="Proteomes" id="UP000019270"/>
    </source>
</evidence>